<keyword evidence="1" id="KW-0175">Coiled coil</keyword>
<feature type="transmembrane region" description="Helical" evidence="2">
    <location>
        <begin position="99"/>
        <end position="118"/>
    </location>
</feature>
<dbReference type="EMBL" id="JAINDJ010000002">
    <property type="protein sequence ID" value="KAG9458263.1"/>
    <property type="molecule type" value="Genomic_DNA"/>
</dbReference>
<keyword evidence="2" id="KW-0812">Transmembrane</keyword>
<reference evidence="3 4" key="1">
    <citation type="submission" date="2021-07" db="EMBL/GenBank/DDBJ databases">
        <title>The Aristolochia fimbriata genome: insights into angiosperm evolution, floral development and chemical biosynthesis.</title>
        <authorList>
            <person name="Jiao Y."/>
        </authorList>
    </citation>
    <scope>NUCLEOTIDE SEQUENCE [LARGE SCALE GENOMIC DNA]</scope>
    <source>
        <strain evidence="3">IBCAS-2021</strain>
        <tissue evidence="3">Leaf</tissue>
    </source>
</reference>
<accession>A0AAV7FBD7</accession>
<proteinExistence type="predicted"/>
<evidence type="ECO:0000313" key="3">
    <source>
        <dbReference type="EMBL" id="KAG9458263.1"/>
    </source>
</evidence>
<keyword evidence="2" id="KW-0472">Membrane</keyword>
<dbReference type="Proteomes" id="UP000825729">
    <property type="component" value="Unassembled WGS sequence"/>
</dbReference>
<keyword evidence="4" id="KW-1185">Reference proteome</keyword>
<evidence type="ECO:0000313" key="4">
    <source>
        <dbReference type="Proteomes" id="UP000825729"/>
    </source>
</evidence>
<sequence length="479" mass="54476">MQAPHGYLRRPLTTGERVFFIPYPDSSCEDEDVAAGPETFALQSALHTVNQLPLHCTLADDFMDGGVVQNFHAPNTTLDTPLPFLFKWTTLLLGRCSRILRNAGVYYVLWASIFYYSYNASVVQAFIDAWCPETNALIACQGELSITFLDMDQIFGLPISRQFYNEVCPMVADFKDVQSSALPYSCQYLFLSYHRLYRCLESPTLSTTTRVSFWFRTNDNGVPVHDPWTAWHAAYEKGVATSRERTAIEQDVFDVLRVMPGKEDEVHLAALFSVWLSRFVFRVTGGNDLRPTVFKVESYMATRVRFALAGPSLTFLYRVSVQRGRLESTASVAARSSGEEEGYDTDRSHLCRRRLKGKQQVGASLPQEDWSRLATLVDNYSAQIDTMLDPPEEQPSLEAIDDSHVNQQKASLEDIFSKFQANQEKRDARTEARFQTQEASLKNQEASIRNLEIQVRQLATVISEHIEEYTMERAESCDF</sequence>
<gene>
    <name evidence="3" type="ORF">H6P81_002771</name>
</gene>
<evidence type="ECO:0000256" key="1">
    <source>
        <dbReference type="SAM" id="Coils"/>
    </source>
</evidence>
<dbReference type="AlphaFoldDB" id="A0AAV7FBD7"/>
<organism evidence="3 4">
    <name type="scientific">Aristolochia fimbriata</name>
    <name type="common">White veined hardy Dutchman's pipe vine</name>
    <dbReference type="NCBI Taxonomy" id="158543"/>
    <lineage>
        <taxon>Eukaryota</taxon>
        <taxon>Viridiplantae</taxon>
        <taxon>Streptophyta</taxon>
        <taxon>Embryophyta</taxon>
        <taxon>Tracheophyta</taxon>
        <taxon>Spermatophyta</taxon>
        <taxon>Magnoliopsida</taxon>
        <taxon>Magnoliidae</taxon>
        <taxon>Piperales</taxon>
        <taxon>Aristolochiaceae</taxon>
        <taxon>Aristolochia</taxon>
    </lineage>
</organism>
<keyword evidence="2" id="KW-1133">Transmembrane helix</keyword>
<protein>
    <recommendedName>
        <fullName evidence="5">Aminotransferase-like plant mobile domain-containing protein</fullName>
    </recommendedName>
</protein>
<feature type="coiled-coil region" evidence="1">
    <location>
        <begin position="434"/>
        <end position="468"/>
    </location>
</feature>
<evidence type="ECO:0008006" key="5">
    <source>
        <dbReference type="Google" id="ProtNLM"/>
    </source>
</evidence>
<name>A0AAV7FBD7_ARIFI</name>
<evidence type="ECO:0000256" key="2">
    <source>
        <dbReference type="SAM" id="Phobius"/>
    </source>
</evidence>
<comment type="caution">
    <text evidence="3">The sequence shown here is derived from an EMBL/GenBank/DDBJ whole genome shotgun (WGS) entry which is preliminary data.</text>
</comment>